<evidence type="ECO:0000256" key="1">
    <source>
        <dbReference type="SAM" id="Phobius"/>
    </source>
</evidence>
<feature type="transmembrane region" description="Helical" evidence="1">
    <location>
        <begin position="108"/>
        <end position="128"/>
    </location>
</feature>
<keyword evidence="1" id="KW-1133">Transmembrane helix</keyword>
<evidence type="ECO:0000313" key="3">
    <source>
        <dbReference type="Proteomes" id="UP000530928"/>
    </source>
</evidence>
<feature type="transmembrane region" description="Helical" evidence="1">
    <location>
        <begin position="239"/>
        <end position="263"/>
    </location>
</feature>
<feature type="transmembrane region" description="Helical" evidence="1">
    <location>
        <begin position="140"/>
        <end position="165"/>
    </location>
</feature>
<proteinExistence type="predicted"/>
<dbReference type="AlphaFoldDB" id="A0A7W0HU33"/>
<feature type="transmembrane region" description="Helical" evidence="1">
    <location>
        <begin position="212"/>
        <end position="233"/>
    </location>
</feature>
<gene>
    <name evidence="2" type="ORF">HNR30_007164</name>
</gene>
<dbReference type="EMBL" id="JACDUR010000007">
    <property type="protein sequence ID" value="MBA2895778.1"/>
    <property type="molecule type" value="Genomic_DNA"/>
</dbReference>
<keyword evidence="3" id="KW-1185">Reference proteome</keyword>
<protein>
    <submittedName>
        <fullName evidence="2">Uncharacterized protein</fullName>
    </submittedName>
</protein>
<evidence type="ECO:0000313" key="2">
    <source>
        <dbReference type="EMBL" id="MBA2895778.1"/>
    </source>
</evidence>
<reference evidence="2 3" key="1">
    <citation type="submission" date="2020-07" db="EMBL/GenBank/DDBJ databases">
        <title>Genomic Encyclopedia of Type Strains, Phase IV (KMG-IV): sequencing the most valuable type-strain genomes for metagenomic binning, comparative biology and taxonomic classification.</title>
        <authorList>
            <person name="Goeker M."/>
        </authorList>
    </citation>
    <scope>NUCLEOTIDE SEQUENCE [LARGE SCALE GENOMIC DNA]</scope>
    <source>
        <strain evidence="2 3">DSM 45533</strain>
    </source>
</reference>
<organism evidence="2 3">
    <name type="scientific">Nonomuraea soli</name>
    <dbReference type="NCBI Taxonomy" id="1032476"/>
    <lineage>
        <taxon>Bacteria</taxon>
        <taxon>Bacillati</taxon>
        <taxon>Actinomycetota</taxon>
        <taxon>Actinomycetes</taxon>
        <taxon>Streptosporangiales</taxon>
        <taxon>Streptosporangiaceae</taxon>
        <taxon>Nonomuraea</taxon>
    </lineage>
</organism>
<feature type="transmembrane region" description="Helical" evidence="1">
    <location>
        <begin position="67"/>
        <end position="88"/>
    </location>
</feature>
<comment type="caution">
    <text evidence="2">The sequence shown here is derived from an EMBL/GenBank/DDBJ whole genome shotgun (WGS) entry which is preliminary data.</text>
</comment>
<dbReference type="Proteomes" id="UP000530928">
    <property type="component" value="Unassembled WGS sequence"/>
</dbReference>
<name>A0A7W0HU33_9ACTN</name>
<feature type="transmembrane region" description="Helical" evidence="1">
    <location>
        <begin position="40"/>
        <end position="60"/>
    </location>
</feature>
<keyword evidence="1" id="KW-0812">Transmembrane</keyword>
<feature type="transmembrane region" description="Helical" evidence="1">
    <location>
        <begin position="185"/>
        <end position="205"/>
    </location>
</feature>
<accession>A0A7W0HU33</accession>
<dbReference type="RefSeq" id="WP_181614476.1">
    <property type="nucleotide sequence ID" value="NZ_BAABAM010000011.1"/>
</dbReference>
<keyword evidence="1" id="KW-0472">Membrane</keyword>
<sequence>MTRLWYSIGTLLLVAGLFHLGVLAVTGGPWDGPVSFRKPFTFGISFGLSVLALTWVAGFVRLRGKDLWLGAFVTASVVEVVLITVQAWRGVPSHFNQETAFDTLVSRFLAFGGGVLIAVVIALTVASFRRNPEISPSMRFAVRAGFVTLLLAMAFGGVMIARGMVEVATGDPRLAYTLAGSMKPAHAVLMHGVLLLPALAALPLAEAVRMRLVRWATLLYGVASALVAGLAALEITVVGASAASVLAAGAVSGLGVAALAWSYRERRQRGTLRS</sequence>